<dbReference type="AlphaFoldDB" id="A0A0D9W2W8"/>
<evidence type="ECO:0000313" key="3">
    <source>
        <dbReference type="Proteomes" id="UP000032180"/>
    </source>
</evidence>
<feature type="coiled-coil region" evidence="1">
    <location>
        <begin position="95"/>
        <end position="122"/>
    </location>
</feature>
<reference evidence="2 3" key="1">
    <citation type="submission" date="2012-08" db="EMBL/GenBank/DDBJ databases">
        <title>Oryza genome evolution.</title>
        <authorList>
            <person name="Wing R.A."/>
        </authorList>
    </citation>
    <scope>NUCLEOTIDE SEQUENCE</scope>
</reference>
<proteinExistence type="predicted"/>
<reference evidence="3" key="2">
    <citation type="submission" date="2013-12" db="EMBL/GenBank/DDBJ databases">
        <authorList>
            <person name="Yu Y."/>
            <person name="Lee S."/>
            <person name="de Baynast K."/>
            <person name="Wissotski M."/>
            <person name="Liu L."/>
            <person name="Talag J."/>
            <person name="Goicoechea J."/>
            <person name="Angelova A."/>
            <person name="Jetty R."/>
            <person name="Kudrna D."/>
            <person name="Golser W."/>
            <person name="Rivera L."/>
            <person name="Zhang J."/>
            <person name="Wing R."/>
        </authorList>
    </citation>
    <scope>NUCLEOTIDE SEQUENCE</scope>
</reference>
<reference evidence="2" key="3">
    <citation type="submission" date="2015-04" db="UniProtKB">
        <authorList>
            <consortium name="EnsemblPlants"/>
        </authorList>
    </citation>
    <scope>IDENTIFICATION</scope>
</reference>
<name>A0A0D9W2W8_9ORYZ</name>
<evidence type="ECO:0000256" key="1">
    <source>
        <dbReference type="SAM" id="Coils"/>
    </source>
</evidence>
<protein>
    <submittedName>
        <fullName evidence="2">Uncharacterized protein</fullName>
    </submittedName>
</protein>
<keyword evidence="3" id="KW-1185">Reference proteome</keyword>
<dbReference type="EnsemblPlants" id="LPERR04G03560.1">
    <property type="protein sequence ID" value="LPERR04G03560.1"/>
    <property type="gene ID" value="LPERR04G03560"/>
</dbReference>
<dbReference type="Proteomes" id="UP000032180">
    <property type="component" value="Chromosome 4"/>
</dbReference>
<dbReference type="HOGENOM" id="CLU_1385983_0_0_1"/>
<dbReference type="Gramene" id="LPERR04G03560.1">
    <property type="protein sequence ID" value="LPERR04G03560.1"/>
    <property type="gene ID" value="LPERR04G03560"/>
</dbReference>
<sequence>MAASIRHLDHRGSSNSWLHVLERQEIAVESTEVAQIATDTTAPASSKTIIITSCTPETDKGKGAAEPAVAAGLDNESDSEKTADDEKLSPLIDEADKTREELNALKGEVAGFKEANKKLRDSLKSKFPSHIMSMPSSSLNLHMLACQPSQVSLLILPFKRLKPNDGDTIHGRSLKSTFQRIKWHMIWMFHSTMAAIL</sequence>
<evidence type="ECO:0000313" key="2">
    <source>
        <dbReference type="EnsemblPlants" id="LPERR04G03560.1"/>
    </source>
</evidence>
<keyword evidence="1" id="KW-0175">Coiled coil</keyword>
<organism evidence="2 3">
    <name type="scientific">Leersia perrieri</name>
    <dbReference type="NCBI Taxonomy" id="77586"/>
    <lineage>
        <taxon>Eukaryota</taxon>
        <taxon>Viridiplantae</taxon>
        <taxon>Streptophyta</taxon>
        <taxon>Embryophyta</taxon>
        <taxon>Tracheophyta</taxon>
        <taxon>Spermatophyta</taxon>
        <taxon>Magnoliopsida</taxon>
        <taxon>Liliopsida</taxon>
        <taxon>Poales</taxon>
        <taxon>Poaceae</taxon>
        <taxon>BOP clade</taxon>
        <taxon>Oryzoideae</taxon>
        <taxon>Oryzeae</taxon>
        <taxon>Oryzinae</taxon>
        <taxon>Leersia</taxon>
    </lineage>
</organism>
<accession>A0A0D9W2W8</accession>